<dbReference type="SMART" id="SM00198">
    <property type="entry name" value="SCP"/>
    <property type="match status" value="1"/>
</dbReference>
<feature type="chain" id="PRO_5040300905" evidence="1">
    <location>
        <begin position="22"/>
        <end position="145"/>
    </location>
</feature>
<gene>
    <name evidence="3" type="ORF">B0J13DRAFT_518350</name>
</gene>
<dbReference type="Pfam" id="PF00188">
    <property type="entry name" value="CAP"/>
    <property type="match status" value="1"/>
</dbReference>
<evidence type="ECO:0000313" key="3">
    <source>
        <dbReference type="EMBL" id="KAH7163112.1"/>
    </source>
</evidence>
<dbReference type="OrthoDB" id="43654at2759"/>
<dbReference type="InterPro" id="IPR001283">
    <property type="entry name" value="CRISP-related"/>
</dbReference>
<keyword evidence="4" id="KW-1185">Reference proteome</keyword>
<dbReference type="Gene3D" id="3.40.33.10">
    <property type="entry name" value="CAP"/>
    <property type="match status" value="2"/>
</dbReference>
<dbReference type="SUPFAM" id="SSF55797">
    <property type="entry name" value="PR-1-like"/>
    <property type="match status" value="1"/>
</dbReference>
<organism evidence="3 4">
    <name type="scientific">Dactylonectria estremocensis</name>
    <dbReference type="NCBI Taxonomy" id="1079267"/>
    <lineage>
        <taxon>Eukaryota</taxon>
        <taxon>Fungi</taxon>
        <taxon>Dikarya</taxon>
        <taxon>Ascomycota</taxon>
        <taxon>Pezizomycotina</taxon>
        <taxon>Sordariomycetes</taxon>
        <taxon>Hypocreomycetidae</taxon>
        <taxon>Hypocreales</taxon>
        <taxon>Nectriaceae</taxon>
        <taxon>Dactylonectria</taxon>
    </lineage>
</organism>
<dbReference type="InterPro" id="IPR035940">
    <property type="entry name" value="CAP_sf"/>
</dbReference>
<proteinExistence type="predicted"/>
<dbReference type="InterPro" id="IPR014044">
    <property type="entry name" value="CAP_dom"/>
</dbReference>
<accession>A0A9P9FJ04</accession>
<dbReference type="AlphaFoldDB" id="A0A9P9FJ04"/>
<name>A0A9P9FJ04_9HYPO</name>
<protein>
    <submittedName>
        <fullName evidence="3">CAP domain-containing protein</fullName>
    </submittedName>
</protein>
<dbReference type="Proteomes" id="UP000717696">
    <property type="component" value="Unassembled WGS sequence"/>
</dbReference>
<reference evidence="3" key="1">
    <citation type="journal article" date="2021" name="Nat. Commun.">
        <title>Genetic determinants of endophytism in the Arabidopsis root mycobiome.</title>
        <authorList>
            <person name="Mesny F."/>
            <person name="Miyauchi S."/>
            <person name="Thiergart T."/>
            <person name="Pickel B."/>
            <person name="Atanasova L."/>
            <person name="Karlsson M."/>
            <person name="Huettel B."/>
            <person name="Barry K.W."/>
            <person name="Haridas S."/>
            <person name="Chen C."/>
            <person name="Bauer D."/>
            <person name="Andreopoulos W."/>
            <person name="Pangilinan J."/>
            <person name="LaButti K."/>
            <person name="Riley R."/>
            <person name="Lipzen A."/>
            <person name="Clum A."/>
            <person name="Drula E."/>
            <person name="Henrissat B."/>
            <person name="Kohler A."/>
            <person name="Grigoriev I.V."/>
            <person name="Martin F.M."/>
            <person name="Hacquard S."/>
        </authorList>
    </citation>
    <scope>NUCLEOTIDE SEQUENCE</scope>
    <source>
        <strain evidence="3">MPI-CAGE-AT-0021</strain>
    </source>
</reference>
<feature type="domain" description="SCP" evidence="2">
    <location>
        <begin position="22"/>
        <end position="141"/>
    </location>
</feature>
<comment type="caution">
    <text evidence="3">The sequence shown here is derived from an EMBL/GenBank/DDBJ whole genome shotgun (WGS) entry which is preliminary data.</text>
</comment>
<dbReference type="EMBL" id="JAGMUU010000001">
    <property type="protein sequence ID" value="KAH7163112.1"/>
    <property type="molecule type" value="Genomic_DNA"/>
</dbReference>
<keyword evidence="1" id="KW-0732">Signal</keyword>
<evidence type="ECO:0000256" key="1">
    <source>
        <dbReference type="SAM" id="SignalP"/>
    </source>
</evidence>
<dbReference type="PRINTS" id="PR00837">
    <property type="entry name" value="V5TPXLIKE"/>
</dbReference>
<feature type="signal peptide" evidence="1">
    <location>
        <begin position="1"/>
        <end position="21"/>
    </location>
</feature>
<evidence type="ECO:0000259" key="2">
    <source>
        <dbReference type="SMART" id="SM00198"/>
    </source>
</evidence>
<sequence length="145" mass="15913">MYITRVLTCLVICLAASTVSADDRSLALEMVNKAREAQGVAPLTWNSDLAAYAQFWALQMGVGAQPFSHAPSQLRPQQGENIYEHQSGQCDAAFDTPLQTAVPQCMWSDTTQIGCARAYSVSDSYKVYNVCRFLPQGNILGEKPF</sequence>
<dbReference type="PANTHER" id="PTHR10334">
    <property type="entry name" value="CYSTEINE-RICH SECRETORY PROTEIN-RELATED"/>
    <property type="match status" value="1"/>
</dbReference>
<evidence type="ECO:0000313" key="4">
    <source>
        <dbReference type="Proteomes" id="UP000717696"/>
    </source>
</evidence>